<keyword evidence="2" id="KW-0614">Plasmid</keyword>
<dbReference type="AlphaFoldDB" id="A0A856MSJ2"/>
<dbReference type="InterPro" id="IPR021256">
    <property type="entry name" value="DUF2808"/>
</dbReference>
<organism evidence="2 3">
    <name type="scientific">Brasilonema sennae CENA114</name>
    <dbReference type="NCBI Taxonomy" id="415709"/>
    <lineage>
        <taxon>Bacteria</taxon>
        <taxon>Bacillati</taxon>
        <taxon>Cyanobacteriota</taxon>
        <taxon>Cyanophyceae</taxon>
        <taxon>Nostocales</taxon>
        <taxon>Scytonemataceae</taxon>
        <taxon>Brasilonema</taxon>
        <taxon>Bromeliae group (in: Brasilonema)</taxon>
    </lineage>
</organism>
<protein>
    <recommendedName>
        <fullName evidence="4">DUF2808 domain-containing protein</fullName>
    </recommendedName>
</protein>
<keyword evidence="1" id="KW-0732">Signal</keyword>
<evidence type="ECO:0000313" key="2">
    <source>
        <dbReference type="EMBL" id="QDL12607.1"/>
    </source>
</evidence>
<feature type="chain" id="PRO_5032864674" description="DUF2808 domain-containing protein" evidence="1">
    <location>
        <begin position="28"/>
        <end position="163"/>
    </location>
</feature>
<evidence type="ECO:0000256" key="1">
    <source>
        <dbReference type="SAM" id="SignalP"/>
    </source>
</evidence>
<dbReference type="RefSeq" id="WP_169263261.1">
    <property type="nucleotide sequence ID" value="NZ_CAWOXK010000002.1"/>
</dbReference>
<name>A0A856MSJ2_9CYAN</name>
<reference evidence="2 3" key="1">
    <citation type="submission" date="2018-06" db="EMBL/GenBank/DDBJ databases">
        <title>Comparative genomics of Brasilonema spp. strains.</title>
        <authorList>
            <person name="Alvarenga D.O."/>
            <person name="Fiore M.F."/>
            <person name="Varani A.M."/>
        </authorList>
    </citation>
    <scope>NUCLEOTIDE SEQUENCE [LARGE SCALE GENOMIC DNA]</scope>
    <source>
        <strain evidence="2 3">CENA114</strain>
        <plasmid evidence="3">pboct1</plasmid>
    </source>
</reference>
<geneLocation type="plasmid" evidence="3">
    <name>pboct1</name>
</geneLocation>
<feature type="signal peptide" evidence="1">
    <location>
        <begin position="1"/>
        <end position="27"/>
    </location>
</feature>
<accession>A0A856MSJ2</accession>
<gene>
    <name evidence="2" type="ORF">DP114_33150</name>
</gene>
<dbReference type="Pfam" id="PF10989">
    <property type="entry name" value="DUF2808"/>
    <property type="match status" value="1"/>
</dbReference>
<dbReference type="KEGG" id="bsen:DP114_33150"/>
<evidence type="ECO:0000313" key="3">
    <source>
        <dbReference type="Proteomes" id="UP000503129"/>
    </source>
</evidence>
<keyword evidence="3" id="KW-1185">Reference proteome</keyword>
<evidence type="ECO:0008006" key="4">
    <source>
        <dbReference type="Google" id="ProtNLM"/>
    </source>
</evidence>
<sequence length="163" mass="18028">MKKSLIYAGAVLTLAAAVLIPANYATAKMNNGRVPHIDGNVQFPPYARWQLIRYTFRLHIPQNSKAITQLIINVPNNVTISADIKNIDIVNENGQKINTNISVNSKTVSLAFLESVAPNTKLDIDLKNVKRSTLGNSVIYRFSAKFVGSDEDIPIGIAQFRIY</sequence>
<dbReference type="EMBL" id="CP030119">
    <property type="protein sequence ID" value="QDL12607.1"/>
    <property type="molecule type" value="Genomic_DNA"/>
</dbReference>
<dbReference type="Proteomes" id="UP000503129">
    <property type="component" value="Plasmid pBOCT1"/>
</dbReference>
<proteinExistence type="predicted"/>